<organism evidence="4 5">
    <name type="scientific">Grus japonensis</name>
    <name type="common">Japanese crane</name>
    <name type="synonym">Red-crowned crane</name>
    <dbReference type="NCBI Taxonomy" id="30415"/>
    <lineage>
        <taxon>Eukaryota</taxon>
        <taxon>Metazoa</taxon>
        <taxon>Chordata</taxon>
        <taxon>Craniata</taxon>
        <taxon>Vertebrata</taxon>
        <taxon>Euteleostomi</taxon>
        <taxon>Archelosauria</taxon>
        <taxon>Archosauria</taxon>
        <taxon>Dinosauria</taxon>
        <taxon>Saurischia</taxon>
        <taxon>Theropoda</taxon>
        <taxon>Coelurosauria</taxon>
        <taxon>Aves</taxon>
        <taxon>Neognathae</taxon>
        <taxon>Neoaves</taxon>
        <taxon>Gruiformes</taxon>
        <taxon>Gruidae</taxon>
        <taxon>Grus</taxon>
    </lineage>
</organism>
<feature type="region of interest" description="Disordered" evidence="2">
    <location>
        <begin position="1"/>
        <end position="20"/>
    </location>
</feature>
<comment type="caution">
    <text evidence="4">The sequence shown here is derived from an EMBL/GenBank/DDBJ whole genome shotgun (WGS) entry which is preliminary data.</text>
</comment>
<evidence type="ECO:0000256" key="1">
    <source>
        <dbReference type="SAM" id="Coils"/>
    </source>
</evidence>
<feature type="compositionally biased region" description="Polar residues" evidence="2">
    <location>
        <begin position="1"/>
        <end position="10"/>
    </location>
</feature>
<evidence type="ECO:0000313" key="5">
    <source>
        <dbReference type="Proteomes" id="UP001623348"/>
    </source>
</evidence>
<dbReference type="Pfam" id="PF14937">
    <property type="entry name" value="DUF4500"/>
    <property type="match status" value="1"/>
</dbReference>
<dbReference type="EMBL" id="BAAFJT010000003">
    <property type="protein sequence ID" value="GAB0186233.1"/>
    <property type="molecule type" value="Genomic_DNA"/>
</dbReference>
<feature type="transmembrane region" description="Helical" evidence="3">
    <location>
        <begin position="44"/>
        <end position="62"/>
    </location>
</feature>
<feature type="coiled-coil region" evidence="1">
    <location>
        <begin position="218"/>
        <end position="272"/>
    </location>
</feature>
<dbReference type="InterPro" id="IPR038927">
    <property type="entry name" value="C6orf163"/>
</dbReference>
<keyword evidence="1" id="KW-0175">Coiled coil</keyword>
<feature type="compositionally biased region" description="Basic and acidic residues" evidence="2">
    <location>
        <begin position="393"/>
        <end position="414"/>
    </location>
</feature>
<evidence type="ECO:0008006" key="6">
    <source>
        <dbReference type="Google" id="ProtNLM"/>
    </source>
</evidence>
<keyword evidence="5" id="KW-1185">Reference proteome</keyword>
<dbReference type="InterPro" id="IPR026686">
    <property type="entry name" value="UPF0708"/>
</dbReference>
<accession>A0ABC9WLW2</accession>
<dbReference type="PANTHER" id="PTHR34645:SF1">
    <property type="entry name" value="GENE 136-RELATED"/>
    <property type="match status" value="1"/>
</dbReference>
<proteinExistence type="predicted"/>
<keyword evidence="3" id="KW-0812">Transmembrane</keyword>
<evidence type="ECO:0000256" key="2">
    <source>
        <dbReference type="SAM" id="MobiDB-lite"/>
    </source>
</evidence>
<name>A0ABC9WLW2_GRUJA</name>
<evidence type="ECO:0000313" key="4">
    <source>
        <dbReference type="EMBL" id="GAB0186233.1"/>
    </source>
</evidence>
<gene>
    <name evidence="4" type="ORF">GRJ2_001088600</name>
</gene>
<sequence length="414" mass="48224">MSSTKPPNENETPKERKPGLRSVQTTMLFRAVNPELFIKPNKPVMAFGLMAITLCVAYLGYLHATVENKKDLYEAIDSEGSREDMHVRRHAVNSDVQSRLLNALEIYMIVKTGVTELKIRNGKSKINRFLQAQRKEHINLNKPSLADQSEIGADIQEKQHKKKEVEIQERIEKMKAELCSQEEVRKVKAEMQQYMEDEQRRETEAAEQRMAHRLQCALMECAQEKMQAVAEARKQEREAAMKEAARQHRKHLEQLKEERMLAEELHHKSIEQLNKEKCQEMNIALNITQKENQIETEKQLKEAETLHLEELEKVIVTLKAAEEQVKTLTEKLEKMTDWKDSLETEIQATRQAFQKYIDATFPNLSPGQADFILPFRKAFEQKDTPEEAEDSDKEYKRTSIRSERLTAMGKKDYK</sequence>
<evidence type="ECO:0000256" key="3">
    <source>
        <dbReference type="SAM" id="Phobius"/>
    </source>
</evidence>
<reference evidence="4 5" key="1">
    <citation type="submission" date="2024-06" db="EMBL/GenBank/DDBJ databases">
        <title>The draft genome of Grus japonensis, version 3.</title>
        <authorList>
            <person name="Nabeshima K."/>
            <person name="Suzuki S."/>
            <person name="Onuma M."/>
        </authorList>
    </citation>
    <scope>NUCLEOTIDE SEQUENCE [LARGE SCALE GENOMIC DNA]</scope>
    <source>
        <strain evidence="4 5">451A</strain>
    </source>
</reference>
<feature type="region of interest" description="Disordered" evidence="2">
    <location>
        <begin position="380"/>
        <end position="414"/>
    </location>
</feature>
<feature type="coiled-coil region" evidence="1">
    <location>
        <begin position="308"/>
        <end position="338"/>
    </location>
</feature>
<dbReference type="Proteomes" id="UP001623348">
    <property type="component" value="Unassembled WGS sequence"/>
</dbReference>
<keyword evidence="3" id="KW-0472">Membrane</keyword>
<protein>
    <recommendedName>
        <fullName evidence="6">Small integral membrane protein 8</fullName>
    </recommendedName>
</protein>
<keyword evidence="3" id="KW-1133">Transmembrane helix</keyword>
<dbReference type="AlphaFoldDB" id="A0ABC9WLW2"/>
<dbReference type="PANTHER" id="PTHR34645">
    <property type="entry name" value="SIMILAR TO HYPOTHETICAL PROTEIN"/>
    <property type="match status" value="1"/>
</dbReference>